<dbReference type="EMBL" id="CM042047">
    <property type="protein sequence ID" value="KAI3772870.1"/>
    <property type="molecule type" value="Genomic_DNA"/>
</dbReference>
<proteinExistence type="predicted"/>
<evidence type="ECO:0000313" key="1">
    <source>
        <dbReference type="EMBL" id="KAI3772870.1"/>
    </source>
</evidence>
<reference evidence="1 2" key="2">
    <citation type="journal article" date="2022" name="Mol. Ecol. Resour.">
        <title>The genomes of chicory, endive, great burdock and yacon provide insights into Asteraceae paleo-polyploidization history and plant inulin production.</title>
        <authorList>
            <person name="Fan W."/>
            <person name="Wang S."/>
            <person name="Wang H."/>
            <person name="Wang A."/>
            <person name="Jiang F."/>
            <person name="Liu H."/>
            <person name="Zhao H."/>
            <person name="Xu D."/>
            <person name="Zhang Y."/>
        </authorList>
    </citation>
    <scope>NUCLEOTIDE SEQUENCE [LARGE SCALE GENOMIC DNA]</scope>
    <source>
        <strain evidence="2">cv. Niubang</strain>
    </source>
</reference>
<reference evidence="2" key="1">
    <citation type="journal article" date="2022" name="Mol. Ecol. Resour.">
        <title>The genomes of chicory, endive, great burdock and yacon provide insights into Asteraceae palaeo-polyploidization history and plant inulin production.</title>
        <authorList>
            <person name="Fan W."/>
            <person name="Wang S."/>
            <person name="Wang H."/>
            <person name="Wang A."/>
            <person name="Jiang F."/>
            <person name="Liu H."/>
            <person name="Zhao H."/>
            <person name="Xu D."/>
            <person name="Zhang Y."/>
        </authorList>
    </citation>
    <scope>NUCLEOTIDE SEQUENCE [LARGE SCALE GENOMIC DNA]</scope>
    <source>
        <strain evidence="2">cv. Niubang</strain>
    </source>
</reference>
<evidence type="ECO:0000313" key="2">
    <source>
        <dbReference type="Proteomes" id="UP001055879"/>
    </source>
</evidence>
<gene>
    <name evidence="1" type="ORF">L6452_04064</name>
</gene>
<accession>A0ACB9FPY9</accession>
<sequence>MASRFFLSLTWYKYLLLILSPTFTFNCVNQSPYHRTNFLSLSPPLLSNLRDRDRERAQARAGGKSKQPKTDGLTPEQRRERDAKALKEKLARKSAKESSGGNDVKNVSGFKTKK</sequence>
<name>A0ACB9FPY9_ARCLA</name>
<protein>
    <submittedName>
        <fullName evidence="1">Uncharacterized protein</fullName>
    </submittedName>
</protein>
<keyword evidence="2" id="KW-1185">Reference proteome</keyword>
<comment type="caution">
    <text evidence="1">The sequence shown here is derived from an EMBL/GenBank/DDBJ whole genome shotgun (WGS) entry which is preliminary data.</text>
</comment>
<dbReference type="Proteomes" id="UP001055879">
    <property type="component" value="Linkage Group LG01"/>
</dbReference>
<organism evidence="1 2">
    <name type="scientific">Arctium lappa</name>
    <name type="common">Greater burdock</name>
    <name type="synonym">Lappa major</name>
    <dbReference type="NCBI Taxonomy" id="4217"/>
    <lineage>
        <taxon>Eukaryota</taxon>
        <taxon>Viridiplantae</taxon>
        <taxon>Streptophyta</taxon>
        <taxon>Embryophyta</taxon>
        <taxon>Tracheophyta</taxon>
        <taxon>Spermatophyta</taxon>
        <taxon>Magnoliopsida</taxon>
        <taxon>eudicotyledons</taxon>
        <taxon>Gunneridae</taxon>
        <taxon>Pentapetalae</taxon>
        <taxon>asterids</taxon>
        <taxon>campanulids</taxon>
        <taxon>Asterales</taxon>
        <taxon>Asteraceae</taxon>
        <taxon>Carduoideae</taxon>
        <taxon>Cardueae</taxon>
        <taxon>Arctiinae</taxon>
        <taxon>Arctium</taxon>
    </lineage>
</organism>